<protein>
    <submittedName>
        <fullName evidence="7">Peptide/nickel transport system substrate-binding protein</fullName>
    </submittedName>
</protein>
<dbReference type="Gene3D" id="3.90.76.10">
    <property type="entry name" value="Dipeptide-binding Protein, Domain 1"/>
    <property type="match status" value="1"/>
</dbReference>
<keyword evidence="8" id="KW-1185">Reference proteome</keyword>
<dbReference type="InterPro" id="IPR039424">
    <property type="entry name" value="SBP_5"/>
</dbReference>
<dbReference type="GO" id="GO:0030288">
    <property type="term" value="C:outer membrane-bounded periplasmic space"/>
    <property type="evidence" value="ECO:0007669"/>
    <property type="project" value="UniProtKB-ARBA"/>
</dbReference>
<dbReference type="GO" id="GO:1904680">
    <property type="term" value="F:peptide transmembrane transporter activity"/>
    <property type="evidence" value="ECO:0007669"/>
    <property type="project" value="TreeGrafter"/>
</dbReference>
<dbReference type="GO" id="GO:0043190">
    <property type="term" value="C:ATP-binding cassette (ABC) transporter complex"/>
    <property type="evidence" value="ECO:0007669"/>
    <property type="project" value="InterPro"/>
</dbReference>
<dbReference type="SUPFAM" id="SSF53850">
    <property type="entry name" value="Periplasmic binding protein-like II"/>
    <property type="match status" value="1"/>
</dbReference>
<dbReference type="GO" id="GO:0015833">
    <property type="term" value="P:peptide transport"/>
    <property type="evidence" value="ECO:0007669"/>
    <property type="project" value="TreeGrafter"/>
</dbReference>
<gene>
    <name evidence="7" type="ORF">SAMN02982922_2201</name>
</gene>
<dbReference type="InterPro" id="IPR030678">
    <property type="entry name" value="Peptide/Ni-bd"/>
</dbReference>
<feature type="domain" description="Solute-binding protein family 5" evidence="6">
    <location>
        <begin position="69"/>
        <end position="431"/>
    </location>
</feature>
<dbReference type="Gene3D" id="3.40.190.10">
    <property type="entry name" value="Periplasmic binding protein-like II"/>
    <property type="match status" value="1"/>
</dbReference>
<dbReference type="Proteomes" id="UP000193083">
    <property type="component" value="Unassembled WGS sequence"/>
</dbReference>
<evidence type="ECO:0000256" key="4">
    <source>
        <dbReference type="ARBA" id="ARBA00022729"/>
    </source>
</evidence>
<dbReference type="RefSeq" id="WP_085464204.1">
    <property type="nucleotide sequence ID" value="NZ_FXBL01000004.1"/>
</dbReference>
<reference evidence="7 8" key="1">
    <citation type="submission" date="2017-04" db="EMBL/GenBank/DDBJ databases">
        <authorList>
            <person name="Afonso C.L."/>
            <person name="Miller P.J."/>
            <person name="Scott M.A."/>
            <person name="Spackman E."/>
            <person name="Goraichik I."/>
            <person name="Dimitrov K.M."/>
            <person name="Suarez D.L."/>
            <person name="Swayne D.E."/>
        </authorList>
    </citation>
    <scope>NUCLEOTIDE SEQUENCE [LARGE SCALE GENOMIC DNA]</scope>
    <source>
        <strain evidence="7 8">B5P</strain>
    </source>
</reference>
<evidence type="ECO:0000259" key="6">
    <source>
        <dbReference type="Pfam" id="PF00496"/>
    </source>
</evidence>
<evidence type="ECO:0000256" key="2">
    <source>
        <dbReference type="ARBA" id="ARBA00005695"/>
    </source>
</evidence>
<comment type="subcellular location">
    <subcellularLocation>
        <location evidence="1">Periplasm</location>
    </subcellularLocation>
</comment>
<dbReference type="InterPro" id="IPR000914">
    <property type="entry name" value="SBP_5_dom"/>
</dbReference>
<dbReference type="CDD" id="cd08512">
    <property type="entry name" value="PBP2_NikA_DppA_OppA_like_7"/>
    <property type="match status" value="1"/>
</dbReference>
<dbReference type="PANTHER" id="PTHR30290:SF10">
    <property type="entry name" value="PERIPLASMIC OLIGOPEPTIDE-BINDING PROTEIN-RELATED"/>
    <property type="match status" value="1"/>
</dbReference>
<evidence type="ECO:0000313" key="7">
    <source>
        <dbReference type="EMBL" id="SMH39708.1"/>
    </source>
</evidence>
<dbReference type="Gene3D" id="3.10.105.10">
    <property type="entry name" value="Dipeptide-binding Protein, Domain 3"/>
    <property type="match status" value="1"/>
</dbReference>
<feature type="signal peptide" evidence="5">
    <location>
        <begin position="1"/>
        <end position="24"/>
    </location>
</feature>
<dbReference type="OrthoDB" id="9803988at2"/>
<sequence length="517" mass="56948">MRTRKFLASAAMAALMFGASSAWAENVVTMATGQIFRSIDPAKVTDYTDYMGVVNLYDGLTSVEPDGSIVPELAESWEVSPDAKEVTYKLRADAKFSDGSPVEASDVVYSVERLLKINQGPATMLAGVLTPGSVTAVDAKTVKFTLAKNFAPFLAVVPAIFILNEEAVKPHLGDDDGQAWLATNAAGAGPFTLKLFDRGAAMTVVRNKDYYKGFPENPIDEVRWVVQADESSVRSMAASGELTMTGPFQSPDTYQALEGMGYKVESHQTTSTLYLKLNSKIAPTDDVHIRKAIALATDYATIREVIFPGNKLTTPLPDTFKQFHADDIPEPKFDLEAAKAEVAKSKYAGQPIPITLGYLTGIKYQEEISLLMQSNLEQIGFTVKQEANPWNRVTELATKVETTPAASQIFFSATYPSPDSMFYSQYHSKANGTWASMEWIADPEVDRLIDEARGAGDTTRQIELYKELQHKLVDMQSDVFLLTQVSKHALNKCLQGLSIIPMRSFGYDFSRYSWKCD</sequence>
<proteinExistence type="inferred from homology"/>
<dbReference type="EMBL" id="FXBL01000004">
    <property type="protein sequence ID" value="SMH39708.1"/>
    <property type="molecule type" value="Genomic_DNA"/>
</dbReference>
<evidence type="ECO:0000256" key="3">
    <source>
        <dbReference type="ARBA" id="ARBA00022448"/>
    </source>
</evidence>
<dbReference type="Pfam" id="PF00496">
    <property type="entry name" value="SBP_bac_5"/>
    <property type="match status" value="1"/>
</dbReference>
<keyword evidence="4 5" id="KW-0732">Signal</keyword>
<evidence type="ECO:0000256" key="1">
    <source>
        <dbReference type="ARBA" id="ARBA00004418"/>
    </source>
</evidence>
<feature type="chain" id="PRO_5012598044" evidence="5">
    <location>
        <begin position="25"/>
        <end position="517"/>
    </location>
</feature>
<dbReference type="PIRSF" id="PIRSF002741">
    <property type="entry name" value="MppA"/>
    <property type="match status" value="1"/>
</dbReference>
<accession>A0A1X7NQZ3</accession>
<keyword evidence="3" id="KW-0813">Transport</keyword>
<name>A0A1X7NQZ3_9HYPH</name>
<organism evidence="7 8">
    <name type="scientific">Mesorhizobium australicum</name>
    <dbReference type="NCBI Taxonomy" id="536018"/>
    <lineage>
        <taxon>Bacteria</taxon>
        <taxon>Pseudomonadati</taxon>
        <taxon>Pseudomonadota</taxon>
        <taxon>Alphaproteobacteria</taxon>
        <taxon>Hyphomicrobiales</taxon>
        <taxon>Phyllobacteriaceae</taxon>
        <taxon>Mesorhizobium</taxon>
    </lineage>
</organism>
<evidence type="ECO:0000256" key="5">
    <source>
        <dbReference type="SAM" id="SignalP"/>
    </source>
</evidence>
<evidence type="ECO:0000313" key="8">
    <source>
        <dbReference type="Proteomes" id="UP000193083"/>
    </source>
</evidence>
<comment type="similarity">
    <text evidence="2">Belongs to the bacterial solute-binding protein 5 family.</text>
</comment>
<dbReference type="PANTHER" id="PTHR30290">
    <property type="entry name" value="PERIPLASMIC BINDING COMPONENT OF ABC TRANSPORTER"/>
    <property type="match status" value="1"/>
</dbReference>
<dbReference type="AlphaFoldDB" id="A0A1X7NQZ3"/>